<dbReference type="RefSeq" id="WP_275203254.1">
    <property type="nucleotide sequence ID" value="NZ_JARFID010001176.1"/>
</dbReference>
<feature type="non-terminal residue" evidence="1">
    <location>
        <position position="96"/>
    </location>
</feature>
<dbReference type="EMBL" id="JARFID010001176">
    <property type="protein sequence ID" value="MDE8698408.1"/>
    <property type="molecule type" value="Genomic_DNA"/>
</dbReference>
<reference evidence="1" key="1">
    <citation type="submission" date="2023-03" db="EMBL/GenBank/DDBJ databases">
        <title>DFI Biobank Strains.</title>
        <authorList>
            <person name="Mostad J."/>
            <person name="Paddock L."/>
            <person name="Medina S."/>
            <person name="Waligurski E."/>
            <person name="Barat B."/>
            <person name="Smith R."/>
            <person name="Burgo V."/>
            <person name="Metcalfe C."/>
            <person name="Woodson C."/>
            <person name="Sundararajan A."/>
            <person name="Ramaswamy R."/>
            <person name="Lin H."/>
            <person name="Pamer E.G."/>
        </authorList>
    </citation>
    <scope>NUCLEOTIDE SEQUENCE</scope>
    <source>
        <strain evidence="1">DFI.9.5</strain>
    </source>
</reference>
<comment type="caution">
    <text evidence="1">The sequence shown here is derived from an EMBL/GenBank/DDBJ whole genome shotgun (WGS) entry which is preliminary data.</text>
</comment>
<name>A0AAX4Y363_9BACE</name>
<dbReference type="Proteomes" id="UP001221924">
    <property type="component" value="Unassembled WGS sequence"/>
</dbReference>
<evidence type="ECO:0000313" key="2">
    <source>
        <dbReference type="Proteomes" id="UP001221924"/>
    </source>
</evidence>
<evidence type="ECO:0000313" key="1">
    <source>
        <dbReference type="EMBL" id="MDE8698408.1"/>
    </source>
</evidence>
<gene>
    <name evidence="1" type="ORF">PZH42_31400</name>
</gene>
<sequence length="96" mass="11112">AEYANYEVTFPDGRRAIYGTSDKINYHISQMTHKSGAVVNYTNAKTGNHYRIEKITYGKSKQAWISFQYTSRPSETQRIFNAGREIIYDYQLSSIT</sequence>
<accession>A0AAX4Y363</accession>
<protein>
    <submittedName>
        <fullName evidence="1">Uncharacterized protein</fullName>
    </submittedName>
</protein>
<dbReference type="AlphaFoldDB" id="A0AAX4Y363"/>
<feature type="non-terminal residue" evidence="1">
    <location>
        <position position="1"/>
    </location>
</feature>
<organism evidence="1 2">
    <name type="scientific">Bacteroides cellulosilyticus</name>
    <dbReference type="NCBI Taxonomy" id="246787"/>
    <lineage>
        <taxon>Bacteria</taxon>
        <taxon>Pseudomonadati</taxon>
        <taxon>Bacteroidota</taxon>
        <taxon>Bacteroidia</taxon>
        <taxon>Bacteroidales</taxon>
        <taxon>Bacteroidaceae</taxon>
        <taxon>Bacteroides</taxon>
    </lineage>
</organism>
<proteinExistence type="predicted"/>